<dbReference type="EMBL" id="DXFW01000004">
    <property type="protein sequence ID" value="HIX04853.1"/>
    <property type="molecule type" value="Genomic_DNA"/>
</dbReference>
<comment type="caution">
    <text evidence="1">The sequence shown here is derived from an EMBL/GenBank/DDBJ whole genome shotgun (WGS) entry which is preliminary data.</text>
</comment>
<reference evidence="1" key="1">
    <citation type="journal article" date="2021" name="PeerJ">
        <title>Extensive microbial diversity within the chicken gut microbiome revealed by metagenomics and culture.</title>
        <authorList>
            <person name="Gilroy R."/>
            <person name="Ravi A."/>
            <person name="Getino M."/>
            <person name="Pursley I."/>
            <person name="Horton D.L."/>
            <person name="Alikhan N.F."/>
            <person name="Baker D."/>
            <person name="Gharbi K."/>
            <person name="Hall N."/>
            <person name="Watson M."/>
            <person name="Adriaenssens E.M."/>
            <person name="Foster-Nyarko E."/>
            <person name="Jarju S."/>
            <person name="Secka A."/>
            <person name="Antonio M."/>
            <person name="Oren A."/>
            <person name="Chaudhuri R.R."/>
            <person name="La Ragione R."/>
            <person name="Hildebrand F."/>
            <person name="Pallen M.J."/>
        </authorList>
    </citation>
    <scope>NUCLEOTIDE SEQUENCE</scope>
    <source>
        <strain evidence="1">2239</strain>
    </source>
</reference>
<dbReference type="InterPro" id="IPR021530">
    <property type="entry name" value="AllH-like"/>
</dbReference>
<organism evidence="1 2">
    <name type="scientific">Candidatus Allofournierella pullicola</name>
    <dbReference type="NCBI Taxonomy" id="2838596"/>
    <lineage>
        <taxon>Bacteria</taxon>
        <taxon>Bacillati</taxon>
        <taxon>Bacillota</taxon>
        <taxon>Clostridia</taxon>
        <taxon>Eubacteriales</taxon>
        <taxon>Oscillospiraceae</taxon>
        <taxon>Allofournierella</taxon>
    </lineage>
</organism>
<name>A0A9D2ACM1_9FIRM</name>
<proteinExistence type="predicted"/>
<protein>
    <submittedName>
        <fullName evidence="1">DUF2877 domain-containing protein</fullName>
    </submittedName>
</protein>
<dbReference type="Proteomes" id="UP000824193">
    <property type="component" value="Unassembled WGS sequence"/>
</dbReference>
<evidence type="ECO:0000313" key="1">
    <source>
        <dbReference type="EMBL" id="HIX04853.1"/>
    </source>
</evidence>
<gene>
    <name evidence="1" type="ORF">H9865_01895</name>
</gene>
<sequence length="286" mass="29961">MDRTIEAVRLEQLLHRRLQTPGEGVVRGVYRHSVNVETQGLLFTVLHPTPDSGPACAILARGADFSALDIVPGQTVRWGHGALEMGGLRLVWPGAEVCDCRFGARALPLPDPAAAACRLEALLAPAAQKNAARWGEELREALDLRAGGVCAALEQRADPAQQVRRLVGFGPGLTPSGDDILTGFYAALRVLGGGAADLTGLENALAACAARTTQVGGWMLTCALDGRWRASLQAVLAACADPALTGLPEAVEQLLTVGASSGYDMCSGVHRALSLVSRLNRSEDNG</sequence>
<dbReference type="AlphaFoldDB" id="A0A9D2ACM1"/>
<accession>A0A9D2ACM1</accession>
<reference evidence="1" key="2">
    <citation type="submission" date="2021-04" db="EMBL/GenBank/DDBJ databases">
        <authorList>
            <person name="Gilroy R."/>
        </authorList>
    </citation>
    <scope>NUCLEOTIDE SEQUENCE</scope>
    <source>
        <strain evidence="1">2239</strain>
    </source>
</reference>
<evidence type="ECO:0000313" key="2">
    <source>
        <dbReference type="Proteomes" id="UP000824193"/>
    </source>
</evidence>
<dbReference type="Pfam" id="PF11392">
    <property type="entry name" value="AllH"/>
    <property type="match status" value="1"/>
</dbReference>